<evidence type="ECO:0000313" key="1">
    <source>
        <dbReference type="EMBL" id="QGZ16128.1"/>
    </source>
</evidence>
<dbReference type="EMBL" id="MN718199">
    <property type="protein sequence ID" value="QGZ16128.1"/>
    <property type="molecule type" value="Genomic_DNA"/>
</dbReference>
<accession>A0A6B9J5T0</accession>
<reference evidence="1 2" key="1">
    <citation type="submission" date="2019-11" db="EMBL/GenBank/DDBJ databases">
        <title>Characterization of a novel member of the family Ackermannviridae.</title>
        <authorList>
            <person name="Maina A.N."/>
            <person name="Mwaura F.B."/>
            <person name="Jumba M."/>
        </authorList>
    </citation>
    <scope>NUCLEOTIDE SEQUENCE [LARGE SCALE GENOMIC DNA]</scope>
</reference>
<gene>
    <name evidence="1" type="ORF">Kuja_1370</name>
</gene>
<sequence>MPVFIKEMEDLDLLKRIFEYVQQGLTREQIKGRIGLSMYKTCLLVPRAKEKFEKTSVTEKEKPVESKIPDGLAVKVYMDYEGVNTERLSRPGIMKKYNIPSKYRLEILIEQGRMDFNNFASKPENLDRFKDVLATAKKGDFTEIPPETLIEIQENIKTGVKTKQQYMDELGWSRNKLDKLMALKIEYFKEGEIASLAVSKQILKDMMPGTIFIFKNSEDTNIEDRSINRNYFVVSQNDLKTVVVDCSKLLKNVDSIKLEHIQTLLLLGDEVELDNESEVVACEFASGFAYDLKIILQAETLGQFIDREGNTIEISPDSNIIKEFIIRDIADKSYDLTEVDVTKTQRNNEQLLIKVSEKVYQKRMSCDNKDLVPQSGGGYRVFSTATQIQMIELESGKQITVTKGSTGYDEVYRCLVMGDNNAAFLAAQGIKDISAYEGIHFKYSVGEGIVIKIKDVKVHPSISIIQNRVEHLLELGDYAALNALDNFIQKMFQNPLDDIIERIPHFMKFGDVQICEDGDLYVYKAVNKFYRDDYTNKIDNSVGSTVYMDRSKIDPSTSATCTQGLHVCSLDYVNRMSGYSKVDSKIMRAKLSPADIVAIPQDYNARKIRCCKYYVSEDVTIAYHSGKIRADSKGAFATSEADKH</sequence>
<name>A0A6B9J5T0_9CAUD</name>
<keyword evidence="2" id="KW-1185">Reference proteome</keyword>
<protein>
    <recommendedName>
        <fullName evidence="3">RIIB protein</fullName>
    </recommendedName>
</protein>
<proteinExistence type="predicted"/>
<evidence type="ECO:0000313" key="2">
    <source>
        <dbReference type="Proteomes" id="UP000433471"/>
    </source>
</evidence>
<dbReference type="Proteomes" id="UP000433471">
    <property type="component" value="Segment"/>
</dbReference>
<organism evidence="1 2">
    <name type="scientific">Vibrio phage vB_VchM_Kuja</name>
    <dbReference type="NCBI Taxonomy" id="2686437"/>
    <lineage>
        <taxon>Viruses</taxon>
        <taxon>Duplodnaviria</taxon>
        <taxon>Heunggongvirae</taxon>
        <taxon>Uroviricota</taxon>
        <taxon>Caudoviricetes</taxon>
        <taxon>Pantevenvirales</taxon>
        <taxon>Ackermannviridae</taxon>
        <taxon>Kujavirus</taxon>
        <taxon>Kujavirus kuja</taxon>
    </lineage>
</organism>
<evidence type="ECO:0008006" key="3">
    <source>
        <dbReference type="Google" id="ProtNLM"/>
    </source>
</evidence>